<name>A0ABS2PE31_9BACL</name>
<dbReference type="GO" id="GO:0004177">
    <property type="term" value="F:aminopeptidase activity"/>
    <property type="evidence" value="ECO:0007669"/>
    <property type="project" value="UniProtKB-KW"/>
</dbReference>
<dbReference type="InterPro" id="IPR050659">
    <property type="entry name" value="Peptidase_M24B"/>
</dbReference>
<feature type="domain" description="Creatinase N-terminal" evidence="2">
    <location>
        <begin position="13"/>
        <end position="152"/>
    </location>
</feature>
<dbReference type="Gene3D" id="3.40.350.10">
    <property type="entry name" value="Creatinase/prolidase N-terminal domain"/>
    <property type="match status" value="1"/>
</dbReference>
<dbReference type="PANTHER" id="PTHR46112:SF2">
    <property type="entry name" value="XAA-PRO AMINOPEPTIDASE P-RELATED"/>
    <property type="match status" value="1"/>
</dbReference>
<accession>A0ABS2PE31</accession>
<dbReference type="PANTHER" id="PTHR46112">
    <property type="entry name" value="AMINOPEPTIDASE"/>
    <property type="match status" value="1"/>
</dbReference>
<sequence length="393" mass="44033">MVLQIPKTEILARQQSFKEKFRKEGIDGAIVYASIDIFYLTAFHFRPSERPIALIFDPQGESHLFVPLMEKGHAEAYAHVDHLHDYPEYPGIQHPMNILKDYLTSIGMANIHVGIDGDGYSSPKGYRGPKLSDILVNQYTSIYGLIESMRMVKSENELALIKTSVRWANYAHELLVNYSKVGRSEIEIETKATSEATIAMVETLGPDYIPNGSPAHAFYRGQIGPHSAFPHSQTQNLRLETGYNVVSQAAAHVYGYISELERTMFIEEVSKEQEKYFHHIKTAQDIAFEHIKPGAKASSVDAAVQAYFKEEGVHHLTLHHTGHALGLVHTHEAPFFDLGDDTTLEAGMVFSVEPGLFVEGLGGFRHSDTIVVTKDGMEQLTYYPRDLESLIIT</sequence>
<dbReference type="SUPFAM" id="SSF53092">
    <property type="entry name" value="Creatinase/prolidase N-terminal domain"/>
    <property type="match status" value="1"/>
</dbReference>
<comment type="caution">
    <text evidence="3">The sequence shown here is derived from an EMBL/GenBank/DDBJ whole genome shotgun (WGS) entry which is preliminary data.</text>
</comment>
<keyword evidence="3" id="KW-0645">Protease</keyword>
<dbReference type="Gene3D" id="3.90.230.10">
    <property type="entry name" value="Creatinase/methionine aminopeptidase superfamily"/>
    <property type="match status" value="1"/>
</dbReference>
<dbReference type="RefSeq" id="WP_204697608.1">
    <property type="nucleotide sequence ID" value="NZ_JAFBEC010000006.1"/>
</dbReference>
<keyword evidence="4" id="KW-1185">Reference proteome</keyword>
<evidence type="ECO:0000313" key="3">
    <source>
        <dbReference type="EMBL" id="MBM7633073.1"/>
    </source>
</evidence>
<evidence type="ECO:0000259" key="1">
    <source>
        <dbReference type="Pfam" id="PF00557"/>
    </source>
</evidence>
<keyword evidence="3" id="KW-0378">Hydrolase</keyword>
<keyword evidence="3" id="KW-0031">Aminopeptidase</keyword>
<dbReference type="CDD" id="cd01066">
    <property type="entry name" value="APP_MetAP"/>
    <property type="match status" value="1"/>
</dbReference>
<dbReference type="InterPro" id="IPR036005">
    <property type="entry name" value="Creatinase/aminopeptidase-like"/>
</dbReference>
<dbReference type="Pfam" id="PF00557">
    <property type="entry name" value="Peptidase_M24"/>
    <property type="match status" value="1"/>
</dbReference>
<dbReference type="EMBL" id="JAFBEC010000006">
    <property type="protein sequence ID" value="MBM7633073.1"/>
    <property type="molecule type" value="Genomic_DNA"/>
</dbReference>
<dbReference type="InterPro" id="IPR029149">
    <property type="entry name" value="Creatin/AminoP/Spt16_N"/>
</dbReference>
<dbReference type="Proteomes" id="UP000741863">
    <property type="component" value="Unassembled WGS sequence"/>
</dbReference>
<organism evidence="3 4">
    <name type="scientific">Geomicrobium sediminis</name>
    <dbReference type="NCBI Taxonomy" id="1347788"/>
    <lineage>
        <taxon>Bacteria</taxon>
        <taxon>Bacillati</taxon>
        <taxon>Bacillota</taxon>
        <taxon>Bacilli</taxon>
        <taxon>Bacillales</taxon>
        <taxon>Geomicrobium</taxon>
    </lineage>
</organism>
<evidence type="ECO:0000259" key="2">
    <source>
        <dbReference type="Pfam" id="PF01321"/>
    </source>
</evidence>
<proteinExistence type="predicted"/>
<dbReference type="InterPro" id="IPR000994">
    <property type="entry name" value="Pept_M24"/>
</dbReference>
<dbReference type="Pfam" id="PF01321">
    <property type="entry name" value="Creatinase_N"/>
    <property type="match status" value="1"/>
</dbReference>
<reference evidence="3 4" key="1">
    <citation type="submission" date="2021-01" db="EMBL/GenBank/DDBJ databases">
        <title>Genomic Encyclopedia of Type Strains, Phase IV (KMG-IV): sequencing the most valuable type-strain genomes for metagenomic binning, comparative biology and taxonomic classification.</title>
        <authorList>
            <person name="Goeker M."/>
        </authorList>
    </citation>
    <scope>NUCLEOTIDE SEQUENCE [LARGE SCALE GENOMIC DNA]</scope>
    <source>
        <strain evidence="3 4">DSM 25540</strain>
    </source>
</reference>
<gene>
    <name evidence="3" type="ORF">JOD17_002167</name>
</gene>
<dbReference type="InterPro" id="IPR000587">
    <property type="entry name" value="Creatinase_N"/>
</dbReference>
<feature type="domain" description="Peptidase M24" evidence="1">
    <location>
        <begin position="160"/>
        <end position="374"/>
    </location>
</feature>
<dbReference type="SUPFAM" id="SSF55920">
    <property type="entry name" value="Creatinase/aminopeptidase"/>
    <property type="match status" value="1"/>
</dbReference>
<protein>
    <submittedName>
        <fullName evidence="3">Xaa-Pro aminopeptidase</fullName>
    </submittedName>
</protein>
<evidence type="ECO:0000313" key="4">
    <source>
        <dbReference type="Proteomes" id="UP000741863"/>
    </source>
</evidence>